<dbReference type="AlphaFoldDB" id="A0A0U3R2P6"/>
<dbReference type="RefSeq" id="WP_058932448.1">
    <property type="nucleotide sequence ID" value="NZ_CP013747.1"/>
</dbReference>
<proteinExistence type="predicted"/>
<dbReference type="InterPro" id="IPR046174">
    <property type="entry name" value="DUF6176"/>
</dbReference>
<dbReference type="EMBL" id="CP013747">
    <property type="protein sequence ID" value="ALV43420.1"/>
    <property type="molecule type" value="Genomic_DNA"/>
</dbReference>
<sequence>MECITWFAPILPGKLEAWKAFDDEAKGPRWEEHDRSRKRMGVVREVASLMQTPEGDFVCLFQEAKDLAKAFQGLAQSDDPYDVWFRERIMDVHGLTQEMLEGPPPATVTFDYHNDEG</sequence>
<evidence type="ECO:0000313" key="2">
    <source>
        <dbReference type="Proteomes" id="UP000065151"/>
    </source>
</evidence>
<organism evidence="1">
    <name type="scientific">Pseudarthrobacter sulfonivorans</name>
    <dbReference type="NCBI Taxonomy" id="121292"/>
    <lineage>
        <taxon>Bacteria</taxon>
        <taxon>Bacillati</taxon>
        <taxon>Actinomycetota</taxon>
        <taxon>Actinomycetes</taxon>
        <taxon>Micrococcales</taxon>
        <taxon>Micrococcaceae</taxon>
        <taxon>Pseudarthrobacter</taxon>
    </lineage>
</organism>
<reference evidence="1 2" key="1">
    <citation type="submission" date="2015-12" db="EMBL/GenBank/DDBJ databases">
        <authorList>
            <person name="Shamseldin A."/>
            <person name="Moawad H."/>
            <person name="Abd El-Rahim W.M."/>
            <person name="Sadowsky M.J."/>
        </authorList>
    </citation>
    <scope>NUCLEOTIDE SEQUENCE [LARGE SCALE GENOMIC DNA]</scope>
    <source>
        <strain evidence="1 2">Ar51</strain>
    </source>
</reference>
<protein>
    <submittedName>
        <fullName evidence="1">Uncharacterized protein</fullName>
    </submittedName>
</protein>
<dbReference type="Pfam" id="PF19673">
    <property type="entry name" value="DUF6176"/>
    <property type="match status" value="1"/>
</dbReference>
<dbReference type="KEGG" id="psul:AU252_21445"/>
<dbReference type="Proteomes" id="UP000065151">
    <property type="component" value="Chromosome"/>
</dbReference>
<evidence type="ECO:0000313" key="1">
    <source>
        <dbReference type="EMBL" id="ALV43420.1"/>
    </source>
</evidence>
<accession>A0A0U3R2P6</accession>
<name>A0A0U3R2P6_9MICC</name>
<gene>
    <name evidence="1" type="ORF">AU252_21445</name>
</gene>